<keyword evidence="3" id="KW-0732">Signal</keyword>
<dbReference type="Proteomes" id="UP000683310">
    <property type="component" value="Chromosome"/>
</dbReference>
<protein>
    <recommendedName>
        <fullName evidence="6">TPM domain-containing protein</fullName>
    </recommendedName>
</protein>
<sequence>MVKRFVFMLTAVLGAFLLLATGTATAGPVTVHDDSKVLDVAKVTNAANQLSNPVQIFTTEKFSDDHGKFDQETQSHVKDPADVVLAINTKSKFLSIRTGANSHIRETGSAGTAFKNAFGSGDYTGATIAALGALKSATDQAAPSNAKAPNPAPAPAPAAHHETKSSGLGWLGWLCPIVVIGGIIAAVVFFLRRRNSNPPPPPAPFGGFGGGGFGGDPGYGGPGYGAPGYGGGPRRHEPRRGRGPGRGRRRARRRPARLRARPDGRPGRRTRPPRLRSPAGIRRLRPRPAAVGRRGRRLRLRRRRG</sequence>
<evidence type="ECO:0000256" key="2">
    <source>
        <dbReference type="SAM" id="Phobius"/>
    </source>
</evidence>
<keyword evidence="2" id="KW-0472">Membrane</keyword>
<name>A0ABX8CRT9_9NOCA</name>
<proteinExistence type="predicted"/>
<keyword evidence="2" id="KW-1133">Transmembrane helix</keyword>
<evidence type="ECO:0008006" key="6">
    <source>
        <dbReference type="Google" id="ProtNLM"/>
    </source>
</evidence>
<feature type="compositionally biased region" description="Gly residues" evidence="1">
    <location>
        <begin position="206"/>
        <end position="232"/>
    </location>
</feature>
<accession>A0ABX8CRT9</accession>
<organism evidence="4 5">
    <name type="scientific">Nocardia tengchongensis</name>
    <dbReference type="NCBI Taxonomy" id="2055889"/>
    <lineage>
        <taxon>Bacteria</taxon>
        <taxon>Bacillati</taxon>
        <taxon>Actinomycetota</taxon>
        <taxon>Actinomycetes</taxon>
        <taxon>Mycobacteriales</taxon>
        <taxon>Nocardiaceae</taxon>
        <taxon>Nocardia</taxon>
    </lineage>
</organism>
<evidence type="ECO:0000256" key="1">
    <source>
        <dbReference type="SAM" id="MobiDB-lite"/>
    </source>
</evidence>
<evidence type="ECO:0000313" key="5">
    <source>
        <dbReference type="Proteomes" id="UP000683310"/>
    </source>
</evidence>
<keyword evidence="5" id="KW-1185">Reference proteome</keyword>
<reference evidence="4 5" key="1">
    <citation type="submission" date="2021-04" db="EMBL/GenBank/DDBJ databases">
        <title>Nocardia tengchongensis.</title>
        <authorList>
            <person name="Zhuang k."/>
            <person name="Ran Y."/>
            <person name="Li W."/>
        </authorList>
    </citation>
    <scope>NUCLEOTIDE SEQUENCE [LARGE SCALE GENOMIC DNA]</scope>
    <source>
        <strain evidence="4 5">CFH S0057</strain>
    </source>
</reference>
<feature type="compositionally biased region" description="Basic residues" evidence="1">
    <location>
        <begin position="293"/>
        <end position="305"/>
    </location>
</feature>
<feature type="signal peptide" evidence="3">
    <location>
        <begin position="1"/>
        <end position="26"/>
    </location>
</feature>
<keyword evidence="2" id="KW-0812">Transmembrane</keyword>
<evidence type="ECO:0000256" key="3">
    <source>
        <dbReference type="SAM" id="SignalP"/>
    </source>
</evidence>
<feature type="chain" id="PRO_5045816257" description="TPM domain-containing protein" evidence="3">
    <location>
        <begin position="27"/>
        <end position="305"/>
    </location>
</feature>
<evidence type="ECO:0000313" key="4">
    <source>
        <dbReference type="EMBL" id="QVI21788.1"/>
    </source>
</evidence>
<feature type="region of interest" description="Disordered" evidence="1">
    <location>
        <begin position="201"/>
        <end position="305"/>
    </location>
</feature>
<feature type="transmembrane region" description="Helical" evidence="2">
    <location>
        <begin position="170"/>
        <end position="191"/>
    </location>
</feature>
<gene>
    <name evidence="4" type="ORF">KHQ06_00970</name>
</gene>
<feature type="compositionally biased region" description="Basic residues" evidence="1">
    <location>
        <begin position="236"/>
        <end position="259"/>
    </location>
</feature>
<feature type="region of interest" description="Disordered" evidence="1">
    <location>
        <begin position="140"/>
        <end position="163"/>
    </location>
</feature>
<dbReference type="EMBL" id="CP074371">
    <property type="protein sequence ID" value="QVI21788.1"/>
    <property type="molecule type" value="Genomic_DNA"/>
</dbReference>